<evidence type="ECO:0000256" key="1">
    <source>
        <dbReference type="SAM" id="Coils"/>
    </source>
</evidence>
<organism evidence="2 3">
    <name type="scientific">Tritonibacter scottomollicae</name>
    <name type="common">Epibacterium scottomollicae</name>
    <dbReference type="NCBI Taxonomy" id="483013"/>
    <lineage>
        <taxon>Bacteria</taxon>
        <taxon>Pseudomonadati</taxon>
        <taxon>Pseudomonadota</taxon>
        <taxon>Alphaproteobacteria</taxon>
        <taxon>Rhodobacterales</taxon>
        <taxon>Paracoccaceae</taxon>
        <taxon>Tritonibacter</taxon>
    </lineage>
</organism>
<dbReference type="RefSeq" id="WP_317386171.1">
    <property type="nucleotide sequence ID" value="NZ_CP136704.1"/>
</dbReference>
<accession>A0ABZ0HJQ1</accession>
<dbReference type="Proteomes" id="UP001302666">
    <property type="component" value="Chromosome"/>
</dbReference>
<evidence type="ECO:0000313" key="2">
    <source>
        <dbReference type="EMBL" id="WOI34190.1"/>
    </source>
</evidence>
<name>A0ABZ0HJQ1_TRISK</name>
<reference evidence="2 3" key="1">
    <citation type="submission" date="2023-10" db="EMBL/GenBank/DDBJ databases">
        <title>Eight complete genome sequences of bacteria isolated from laboratory stock of Giant Kelp gametophytes.</title>
        <authorList>
            <person name="Tolentino B."/>
            <person name="Nuzhdin S."/>
        </authorList>
    </citation>
    <scope>NUCLEOTIDE SEQUENCE [LARGE SCALE GENOMIC DNA]</scope>
    <source>
        <strain evidence="2 3">LC.270.F.C4</strain>
    </source>
</reference>
<keyword evidence="1" id="KW-0175">Coiled coil</keyword>
<keyword evidence="3" id="KW-1185">Reference proteome</keyword>
<evidence type="ECO:0000313" key="3">
    <source>
        <dbReference type="Proteomes" id="UP001302666"/>
    </source>
</evidence>
<protein>
    <submittedName>
        <fullName evidence="2">Uncharacterized protein</fullName>
    </submittedName>
</protein>
<gene>
    <name evidence="2" type="ORF">R1T40_05515</name>
</gene>
<proteinExistence type="predicted"/>
<sequence>MSTETTIGEGTTSVPASRPGIGTAEYLIAAIKAFSEIEQETVESLIVGQQKVSKEIKKEIKRAQADIRRWERQALQSLTETQNEVTEVMEEVALELDD</sequence>
<feature type="coiled-coil region" evidence="1">
    <location>
        <begin position="53"/>
        <end position="80"/>
    </location>
</feature>
<dbReference type="EMBL" id="CP136704">
    <property type="protein sequence ID" value="WOI34190.1"/>
    <property type="molecule type" value="Genomic_DNA"/>
</dbReference>